<dbReference type="InterPro" id="IPR010982">
    <property type="entry name" value="Lambda_DNA-bd_dom_sf"/>
</dbReference>
<keyword evidence="3 7" id="KW-0238">DNA-binding</keyword>
<proteinExistence type="predicted"/>
<sequence>MVTIHDVAQRAGVSPVTVSRVINGVANVNPETRARVERAIRELGYLPNRAARSLRVRQTHTLALLVPDITNAFWTTVARGVEDAAQTRGYSVLLCNTDENPVKQSSYLEAVLQQRVDGVVLAPCDTDPSRLAALQIHQTPAVLIDRRVTGWDGDWVISDSLGAARALVDHLVRLGRRAIAMVTGPRGASTAEDRVAGYRLALLSAGLAFDPRLVRYGEFRAPSGREQTHRMLDEGLRPDAILAANNVLAMGVLEALNERGLHVPQDIALVCFDELPDLAKFFPFLTVAAQPAYDMGLNAAQLLLSRIDAAGPLQPRQVVLPVRLVLRYSCGRLLQQEEVSPKILENRSESVIARPLLRNEVSLLESEGGEGLLASVRSFRQAGRSLLSRVLYGEAVERIPYLELDFPGQATLEYVLERALAEEVDAQNVSPEDWLGFALRAGVDAIPCLLFSHRTGALPPVFEWLYRIEKYMRAAQNSGVEVYLSLLVPEQCVAQPSGRGEECTPHLVTALRTICDRFAEDLPLVMLRGLPGHALQAEVLAGLIAPMKEHAIPTAVELPVQSAGSLASLVRAGVTAVVAAGYPLEELAALKRACGEQLVVVGGPLAVWMRGSRREVEQVVKDYCTALSPGGRCVFSIRQSISGEIAPEPYSWMLRTLRAFHGENSF</sequence>
<dbReference type="InterPro" id="IPR038071">
    <property type="entry name" value="UROD/MetE-like_sf"/>
</dbReference>
<dbReference type="GO" id="GO:0000976">
    <property type="term" value="F:transcription cis-regulatory region binding"/>
    <property type="evidence" value="ECO:0007669"/>
    <property type="project" value="TreeGrafter"/>
</dbReference>
<protein>
    <submittedName>
        <fullName evidence="7">LacI family DNA-binding transcriptional regulator</fullName>
    </submittedName>
</protein>
<dbReference type="PROSITE" id="PS50932">
    <property type="entry name" value="HTH_LACI_2"/>
    <property type="match status" value="1"/>
</dbReference>
<dbReference type="Proteomes" id="UP000264141">
    <property type="component" value="Unassembled WGS sequence"/>
</dbReference>
<dbReference type="InterPro" id="IPR001387">
    <property type="entry name" value="Cro/C1-type_HTH"/>
</dbReference>
<organism evidence="7 8">
    <name type="scientific">Anaerolinea thermolimosa</name>
    <dbReference type="NCBI Taxonomy" id="229919"/>
    <lineage>
        <taxon>Bacteria</taxon>
        <taxon>Bacillati</taxon>
        <taxon>Chloroflexota</taxon>
        <taxon>Anaerolineae</taxon>
        <taxon>Anaerolineales</taxon>
        <taxon>Anaerolineaceae</taxon>
        <taxon>Anaerolinea</taxon>
    </lineage>
</organism>
<dbReference type="Gene3D" id="3.20.20.210">
    <property type="match status" value="1"/>
</dbReference>
<dbReference type="PANTHER" id="PTHR30146:SF148">
    <property type="entry name" value="HTH-TYPE TRANSCRIPTIONAL REPRESSOR PURR-RELATED"/>
    <property type="match status" value="1"/>
</dbReference>
<dbReference type="InterPro" id="IPR046335">
    <property type="entry name" value="LacI/GalR-like_sensor"/>
</dbReference>
<dbReference type="PRINTS" id="PR00036">
    <property type="entry name" value="HTHLACI"/>
</dbReference>
<dbReference type="Pfam" id="PF13377">
    <property type="entry name" value="Peripla_BP_3"/>
    <property type="match status" value="1"/>
</dbReference>
<keyword evidence="1" id="KW-0678">Repressor</keyword>
<accession>A0A3D1JJH1</accession>
<dbReference type="InterPro" id="IPR000843">
    <property type="entry name" value="HTH_LacI"/>
</dbReference>
<dbReference type="OrthoDB" id="156657at2"/>
<evidence type="ECO:0000259" key="5">
    <source>
        <dbReference type="PROSITE" id="PS50932"/>
    </source>
</evidence>
<name>A0A3D1JJH1_9CHLR</name>
<dbReference type="SUPFAM" id="SSF47413">
    <property type="entry name" value="lambda repressor-like DNA-binding domains"/>
    <property type="match status" value="1"/>
</dbReference>
<feature type="domain" description="HTH cro/C1-type" evidence="6">
    <location>
        <begin position="3"/>
        <end position="46"/>
    </location>
</feature>
<evidence type="ECO:0000313" key="8">
    <source>
        <dbReference type="Proteomes" id="UP000264141"/>
    </source>
</evidence>
<gene>
    <name evidence="7" type="ORF">DEQ80_11050</name>
</gene>
<evidence type="ECO:0000256" key="4">
    <source>
        <dbReference type="ARBA" id="ARBA00023163"/>
    </source>
</evidence>
<dbReference type="Gene3D" id="3.40.50.2300">
    <property type="match status" value="2"/>
</dbReference>
<dbReference type="GO" id="GO:0003700">
    <property type="term" value="F:DNA-binding transcription factor activity"/>
    <property type="evidence" value="ECO:0007669"/>
    <property type="project" value="TreeGrafter"/>
</dbReference>
<keyword evidence="2" id="KW-0805">Transcription regulation</keyword>
<dbReference type="RefSeq" id="WP_062188746.1">
    <property type="nucleotide sequence ID" value="NZ_DF967965.1"/>
</dbReference>
<dbReference type="PROSITE" id="PS00356">
    <property type="entry name" value="HTH_LACI_1"/>
    <property type="match status" value="1"/>
</dbReference>
<dbReference type="Gene3D" id="1.10.260.40">
    <property type="entry name" value="lambda repressor-like DNA-binding domains"/>
    <property type="match status" value="1"/>
</dbReference>
<dbReference type="STRING" id="229919.GCA_001050195_00077"/>
<dbReference type="PANTHER" id="PTHR30146">
    <property type="entry name" value="LACI-RELATED TRANSCRIPTIONAL REPRESSOR"/>
    <property type="match status" value="1"/>
</dbReference>
<evidence type="ECO:0000256" key="1">
    <source>
        <dbReference type="ARBA" id="ARBA00022491"/>
    </source>
</evidence>
<evidence type="ECO:0000256" key="3">
    <source>
        <dbReference type="ARBA" id="ARBA00023125"/>
    </source>
</evidence>
<dbReference type="PROSITE" id="PS50943">
    <property type="entry name" value="HTH_CROC1"/>
    <property type="match status" value="1"/>
</dbReference>
<reference evidence="7 8" key="1">
    <citation type="journal article" date="2018" name="Nat. Biotechnol.">
        <title>A standardized bacterial taxonomy based on genome phylogeny substantially revises the tree of life.</title>
        <authorList>
            <person name="Parks D.H."/>
            <person name="Chuvochina M."/>
            <person name="Waite D.W."/>
            <person name="Rinke C."/>
            <person name="Skarshewski A."/>
            <person name="Chaumeil P.A."/>
            <person name="Hugenholtz P."/>
        </authorList>
    </citation>
    <scope>NUCLEOTIDE SEQUENCE [LARGE SCALE GENOMIC DNA]</scope>
    <source>
        <strain evidence="7">UBA8781</strain>
    </source>
</reference>
<dbReference type="EMBL" id="DPBP01000041">
    <property type="protein sequence ID" value="HCE18387.1"/>
    <property type="molecule type" value="Genomic_DNA"/>
</dbReference>
<dbReference type="SMART" id="SM00354">
    <property type="entry name" value="HTH_LACI"/>
    <property type="match status" value="1"/>
</dbReference>
<dbReference type="Pfam" id="PF00356">
    <property type="entry name" value="LacI"/>
    <property type="match status" value="1"/>
</dbReference>
<comment type="caution">
    <text evidence="7">The sequence shown here is derived from an EMBL/GenBank/DDBJ whole genome shotgun (WGS) entry which is preliminary data.</text>
</comment>
<evidence type="ECO:0000256" key="2">
    <source>
        <dbReference type="ARBA" id="ARBA00023015"/>
    </source>
</evidence>
<dbReference type="CDD" id="cd01392">
    <property type="entry name" value="HTH_LacI"/>
    <property type="match status" value="1"/>
</dbReference>
<feature type="domain" description="HTH lacI-type" evidence="5">
    <location>
        <begin position="2"/>
        <end position="56"/>
    </location>
</feature>
<evidence type="ECO:0000313" key="7">
    <source>
        <dbReference type="EMBL" id="HCE18387.1"/>
    </source>
</evidence>
<dbReference type="AlphaFoldDB" id="A0A3D1JJH1"/>
<keyword evidence="4" id="KW-0804">Transcription</keyword>
<dbReference type="InterPro" id="IPR028082">
    <property type="entry name" value="Peripla_BP_I"/>
</dbReference>
<dbReference type="SUPFAM" id="SSF53822">
    <property type="entry name" value="Periplasmic binding protein-like I"/>
    <property type="match status" value="1"/>
</dbReference>
<evidence type="ECO:0000259" key="6">
    <source>
        <dbReference type="PROSITE" id="PS50943"/>
    </source>
</evidence>